<evidence type="ECO:0000259" key="2">
    <source>
        <dbReference type="Pfam" id="PF16323"/>
    </source>
</evidence>
<feature type="chain" id="PRO_5002169396" description="DUF4959 domain-containing protein" evidence="1">
    <location>
        <begin position="19"/>
        <end position="440"/>
    </location>
</feature>
<evidence type="ECO:0000313" key="4">
    <source>
        <dbReference type="Proteomes" id="UP000031980"/>
    </source>
</evidence>
<dbReference type="EMBL" id="JPIU01000039">
    <property type="protein sequence ID" value="KIO44546.1"/>
    <property type="molecule type" value="Genomic_DNA"/>
</dbReference>
<feature type="signal peptide" evidence="1">
    <location>
        <begin position="1"/>
        <end position="18"/>
    </location>
</feature>
<dbReference type="PROSITE" id="PS51257">
    <property type="entry name" value="PROKAR_LIPOPROTEIN"/>
    <property type="match status" value="1"/>
</dbReference>
<name>A0A0C3RDW3_9PORP</name>
<evidence type="ECO:0000313" key="3">
    <source>
        <dbReference type="EMBL" id="KIO44546.1"/>
    </source>
</evidence>
<dbReference type="InterPro" id="IPR032527">
    <property type="entry name" value="DUF4959"/>
</dbReference>
<evidence type="ECO:0000256" key="1">
    <source>
        <dbReference type="SAM" id="SignalP"/>
    </source>
</evidence>
<keyword evidence="1" id="KW-0732">Signal</keyword>
<keyword evidence="4" id="KW-1185">Reference proteome</keyword>
<comment type="caution">
    <text evidence="3">The sequence shown here is derived from an EMBL/GenBank/DDBJ whole genome shotgun (WGS) entry which is preliminary data.</text>
</comment>
<reference evidence="3 4" key="1">
    <citation type="submission" date="2014-07" db="EMBL/GenBank/DDBJ databases">
        <title>Porphyromonadaceae bacterium OUH 308042 = ATCC BAA-2681 = DSM 28342 draft genome.</title>
        <authorList>
            <person name="Sydenham T.V."/>
            <person name="Hasman H."/>
            <person name="Justensen U.S."/>
        </authorList>
    </citation>
    <scope>NUCLEOTIDE SEQUENCE [LARGE SCALE GENOMIC DNA]</scope>
    <source>
        <strain evidence="3 4">OUH 308042</strain>
    </source>
</reference>
<gene>
    <name evidence="3" type="ORF">BA92_10195</name>
</gene>
<accession>A0A0C3RDW3</accession>
<proteinExistence type="predicted"/>
<protein>
    <recommendedName>
        <fullName evidence="2">DUF4959 domain-containing protein</fullName>
    </recommendedName>
</protein>
<dbReference type="Pfam" id="PF16323">
    <property type="entry name" value="DUF4959"/>
    <property type="match status" value="1"/>
</dbReference>
<dbReference type="AlphaFoldDB" id="A0A0C3RDW3"/>
<dbReference type="RefSeq" id="WP_041505280.1">
    <property type="nucleotide sequence ID" value="NZ_JPIU01000039.1"/>
</dbReference>
<dbReference type="Proteomes" id="UP000031980">
    <property type="component" value="Unassembled WGS sequence"/>
</dbReference>
<feature type="domain" description="DUF4959" evidence="2">
    <location>
        <begin position="16"/>
        <end position="115"/>
    </location>
</feature>
<sequence>MKHILFLLAILLTVFACKKDSPIAFDVTMPKEDIRFKTLPGGAMMYYRLPPDPEIFAINIRYVDCRGYEVLKVGGYGSDSLLIDGFNEARQKVSARVSLVNNRNEESVPFEVTFDTKDSAPYAFFETAEVSSYWGGFEVIYDAPERVSGMAHVFYVGTNPLTQQEDTLLLKSFPINKGGDTLRFQLQQDRAMNTVVIRTEDYRGYRVKQKVWEDVESFYSEKWTLSYREFFAGDLSIENEEAQAGITYLFNGDTKGEQRLKNKKNEKVYTFVAGPNALDKPFVIDLKEEKIPASIRMYGILNLSVRFVGVGYGPLGTVWEGLYTNKLPCEVSVYAGNEKEGNLSSWTKIGYFYQHPATKDEDRWTWPCSEWNWDGRMDNLEKLKAANPAYLEVLFPATPERYRYLKFIVHDTFDYRYPGVSENIDNYFTMQELEVYVKKD</sequence>
<organism evidence="3 4">
    <name type="scientific">Sanguibacteroides justesenii</name>
    <dbReference type="NCBI Taxonomy" id="1547597"/>
    <lineage>
        <taxon>Bacteria</taxon>
        <taxon>Pseudomonadati</taxon>
        <taxon>Bacteroidota</taxon>
        <taxon>Bacteroidia</taxon>
        <taxon>Bacteroidales</taxon>
        <taxon>Porphyromonadaceae</taxon>
        <taxon>Sanguibacteroides</taxon>
    </lineage>
</organism>